<organism evidence="2 3">
    <name type="scientific">Pseudoduganella guangdongensis</name>
    <dbReference type="NCBI Taxonomy" id="2692179"/>
    <lineage>
        <taxon>Bacteria</taxon>
        <taxon>Pseudomonadati</taxon>
        <taxon>Pseudomonadota</taxon>
        <taxon>Betaproteobacteria</taxon>
        <taxon>Burkholderiales</taxon>
        <taxon>Oxalobacteraceae</taxon>
        <taxon>Telluria group</taxon>
        <taxon>Pseudoduganella</taxon>
    </lineage>
</organism>
<dbReference type="PANTHER" id="PTHR48207:SF3">
    <property type="entry name" value="SUCCINATE--HYDROXYMETHYLGLUTARATE COA-TRANSFERASE"/>
    <property type="match status" value="1"/>
</dbReference>
<dbReference type="InterPro" id="IPR023606">
    <property type="entry name" value="CoA-Trfase_III_dom_1_sf"/>
</dbReference>
<dbReference type="Gene3D" id="3.40.50.10540">
    <property type="entry name" value="Crotonobetainyl-coa:carnitine coa-transferase, domain 1"/>
    <property type="match status" value="1"/>
</dbReference>
<dbReference type="AlphaFoldDB" id="A0A6N9HDK0"/>
<dbReference type="InterPro" id="IPR003673">
    <property type="entry name" value="CoA-Trfase_fam_III"/>
</dbReference>
<accession>A0A6N9HDK0</accession>
<dbReference type="GO" id="GO:0008410">
    <property type="term" value="F:CoA-transferase activity"/>
    <property type="evidence" value="ECO:0007669"/>
    <property type="project" value="TreeGrafter"/>
</dbReference>
<gene>
    <name evidence="2" type="ORF">GTP41_05865</name>
</gene>
<dbReference type="RefSeq" id="WP_161024627.1">
    <property type="nucleotide sequence ID" value="NZ_WWCJ01000003.1"/>
</dbReference>
<keyword evidence="3" id="KW-1185">Reference proteome</keyword>
<dbReference type="EMBL" id="WWCJ01000003">
    <property type="protein sequence ID" value="MYN01621.1"/>
    <property type="molecule type" value="Genomic_DNA"/>
</dbReference>
<evidence type="ECO:0000313" key="3">
    <source>
        <dbReference type="Proteomes" id="UP000448575"/>
    </source>
</evidence>
<name>A0A6N9HDK0_9BURK</name>
<dbReference type="InterPro" id="IPR050483">
    <property type="entry name" value="CoA-transferase_III_domain"/>
</dbReference>
<reference evidence="2 3" key="1">
    <citation type="submission" date="2019-12" db="EMBL/GenBank/DDBJ databases">
        <title>Novel species isolated from a subtropical stream in China.</title>
        <authorList>
            <person name="Lu H."/>
        </authorList>
    </citation>
    <scope>NUCLEOTIDE SEQUENCE [LARGE SCALE GENOMIC DNA]</scope>
    <source>
        <strain evidence="2 3">DS3</strain>
    </source>
</reference>
<dbReference type="Gene3D" id="3.30.1540.10">
    <property type="entry name" value="formyl-coa transferase, domain 3"/>
    <property type="match status" value="1"/>
</dbReference>
<evidence type="ECO:0000256" key="1">
    <source>
        <dbReference type="ARBA" id="ARBA00022679"/>
    </source>
</evidence>
<dbReference type="PANTHER" id="PTHR48207">
    <property type="entry name" value="SUCCINATE--HYDROXYMETHYLGLUTARATE COA-TRANSFERASE"/>
    <property type="match status" value="1"/>
</dbReference>
<evidence type="ECO:0000313" key="2">
    <source>
        <dbReference type="EMBL" id="MYN01621.1"/>
    </source>
</evidence>
<dbReference type="InterPro" id="IPR044855">
    <property type="entry name" value="CoA-Trfase_III_dom3_sf"/>
</dbReference>
<protein>
    <submittedName>
        <fullName evidence="2">CoA transferase</fullName>
    </submittedName>
</protein>
<sequence length="408" mass="44126">MTPKALGHIRVLDLSRVLAGPWCSQNLADLGADVIKIERPGAGDDTRAWGPPYAKDASGADTTEAAYYLSANRGKRSVTCDISKPEGQALIRDLARHADVVLENYKVGQLKKYGLDYESLKAVKPDLVYCSVTGFGQDGPYAHRAGYDFLIQGMGGLMSVTGERDDLPGGGPQKAGVALTDLMTGMYSTIAILAALTHRDRSGEGQYIDMALLDVQVAMLANMGSNYLNSGKAPKRWGNAHANIVPYQTFACADGYIIVATGNDGQYQKFVETGGRADLATHERYATNPLRVKNRDELVPILAEMVKTQGRDWWIERLEAVGVPCGPINDLHDVFQNPQVQARGLVMEAPHPTAGKVKLVRSPMRLSASPAATDMAPPLLGQHTDEVLRQVLGRSDAEIADLRSKNIL</sequence>
<dbReference type="Proteomes" id="UP000448575">
    <property type="component" value="Unassembled WGS sequence"/>
</dbReference>
<dbReference type="Pfam" id="PF02515">
    <property type="entry name" value="CoA_transf_3"/>
    <property type="match status" value="1"/>
</dbReference>
<proteinExistence type="predicted"/>
<keyword evidence="1 2" id="KW-0808">Transferase</keyword>
<dbReference type="SUPFAM" id="SSF89796">
    <property type="entry name" value="CoA-transferase family III (CaiB/BaiF)"/>
    <property type="match status" value="1"/>
</dbReference>
<comment type="caution">
    <text evidence="2">The sequence shown here is derived from an EMBL/GenBank/DDBJ whole genome shotgun (WGS) entry which is preliminary data.</text>
</comment>